<dbReference type="InterPro" id="IPR033985">
    <property type="entry name" value="SusD-like_N"/>
</dbReference>
<dbReference type="OrthoDB" id="649940at2"/>
<feature type="domain" description="RagB/SusD" evidence="6">
    <location>
        <begin position="359"/>
        <end position="461"/>
    </location>
</feature>
<sequence length="490" mass="55718">MKKITLLLVIISSLTGCKKWLDVQPSDQIVDKELFSQAQGFRHSLNGVYIQAAGKELFGKNLSWGLNTAYSQEYDGAHMSNDRFLAYNFDKTNPFSQDIINEIWTKAYNNIANCNKLLKEIEALSESSFAQGRSERNLIIGEAMAMRALMHFELLRLYAPAPAKDPNGKFIPYVNTYPAKLNPPVATSQVIDNITADLEKAQSLVAENDTIVNRSGLANGLQNKLSSVGFTQANAFFAFRMHRLNYLAIHGLLARVYLYAGNYAKAKQSAKYVYENFGPHGRLKFSEFTSELNATTTSGNRYSKLADDILFAAYDADLIANLSANYQNSYRLSTDVDQWFPATDRDFRAGFISEFQTDNQNQKGKVSDKWLESRAINYDVKAQNTIVPVLRLSEVYYIYSETLFKDGETNEALNVLNQVRNARGKLTTFSQSDETAFYQELLAEYRREFINEGQTFFAYKRLQRNLMRGSQVIVLDDRFILPIPQQEQIF</sequence>
<dbReference type="AlphaFoldDB" id="A0A4Q7N5S7"/>
<evidence type="ECO:0000259" key="6">
    <source>
        <dbReference type="Pfam" id="PF07980"/>
    </source>
</evidence>
<evidence type="ECO:0000256" key="2">
    <source>
        <dbReference type="ARBA" id="ARBA00006275"/>
    </source>
</evidence>
<comment type="caution">
    <text evidence="8">The sequence shown here is derived from an EMBL/GenBank/DDBJ whole genome shotgun (WGS) entry which is preliminary data.</text>
</comment>
<keyword evidence="9" id="KW-1185">Reference proteome</keyword>
<evidence type="ECO:0000256" key="5">
    <source>
        <dbReference type="ARBA" id="ARBA00023237"/>
    </source>
</evidence>
<dbReference type="InterPro" id="IPR011990">
    <property type="entry name" value="TPR-like_helical_dom_sf"/>
</dbReference>
<reference evidence="8 9" key="1">
    <citation type="submission" date="2019-02" db="EMBL/GenBank/DDBJ databases">
        <title>Genomic Encyclopedia of Type Strains, Phase IV (KMG-IV): sequencing the most valuable type-strain genomes for metagenomic binning, comparative biology and taxonomic classification.</title>
        <authorList>
            <person name="Goeker M."/>
        </authorList>
    </citation>
    <scope>NUCLEOTIDE SEQUENCE [LARGE SCALE GENOMIC DNA]</scope>
    <source>
        <strain evidence="8 9">DSM 18116</strain>
    </source>
</reference>
<evidence type="ECO:0000256" key="3">
    <source>
        <dbReference type="ARBA" id="ARBA00022729"/>
    </source>
</evidence>
<dbReference type="RefSeq" id="WP_130540715.1">
    <property type="nucleotide sequence ID" value="NZ_CP042431.1"/>
</dbReference>
<evidence type="ECO:0000259" key="7">
    <source>
        <dbReference type="Pfam" id="PF14322"/>
    </source>
</evidence>
<comment type="similarity">
    <text evidence="2">Belongs to the SusD family.</text>
</comment>
<protein>
    <submittedName>
        <fullName evidence="8">SusD-like starch-binding protein associating with outer membrane</fullName>
    </submittedName>
</protein>
<keyword evidence="5" id="KW-0998">Cell outer membrane</keyword>
<dbReference type="Pfam" id="PF14322">
    <property type="entry name" value="SusD-like_3"/>
    <property type="match status" value="1"/>
</dbReference>
<dbReference type="EMBL" id="SGXA01000001">
    <property type="protein sequence ID" value="RZS76414.1"/>
    <property type="molecule type" value="Genomic_DNA"/>
</dbReference>
<keyword evidence="4" id="KW-0472">Membrane</keyword>
<keyword evidence="3" id="KW-0732">Signal</keyword>
<feature type="domain" description="SusD-like N-terminal" evidence="7">
    <location>
        <begin position="19"/>
        <end position="209"/>
    </location>
</feature>
<accession>A0A4Q7N5S7</accession>
<gene>
    <name evidence="8" type="ORF">EV199_2299</name>
</gene>
<name>A0A4Q7N5S7_9BACT</name>
<comment type="subcellular location">
    <subcellularLocation>
        <location evidence="1">Cell outer membrane</location>
    </subcellularLocation>
</comment>
<dbReference type="GO" id="GO:0009279">
    <property type="term" value="C:cell outer membrane"/>
    <property type="evidence" value="ECO:0007669"/>
    <property type="project" value="UniProtKB-SubCell"/>
</dbReference>
<proteinExistence type="inferred from homology"/>
<dbReference type="InterPro" id="IPR012944">
    <property type="entry name" value="SusD_RagB_dom"/>
</dbReference>
<dbReference type="Pfam" id="PF07980">
    <property type="entry name" value="SusD_RagB"/>
    <property type="match status" value="1"/>
</dbReference>
<evidence type="ECO:0000313" key="9">
    <source>
        <dbReference type="Proteomes" id="UP000293874"/>
    </source>
</evidence>
<dbReference type="Gene3D" id="1.25.40.390">
    <property type="match status" value="2"/>
</dbReference>
<organism evidence="8 9">
    <name type="scientific">Pseudobacter ginsenosidimutans</name>
    <dbReference type="NCBI Taxonomy" id="661488"/>
    <lineage>
        <taxon>Bacteria</taxon>
        <taxon>Pseudomonadati</taxon>
        <taxon>Bacteroidota</taxon>
        <taxon>Chitinophagia</taxon>
        <taxon>Chitinophagales</taxon>
        <taxon>Chitinophagaceae</taxon>
        <taxon>Pseudobacter</taxon>
    </lineage>
</organism>
<evidence type="ECO:0000313" key="8">
    <source>
        <dbReference type="EMBL" id="RZS76414.1"/>
    </source>
</evidence>
<evidence type="ECO:0000256" key="1">
    <source>
        <dbReference type="ARBA" id="ARBA00004442"/>
    </source>
</evidence>
<evidence type="ECO:0000256" key="4">
    <source>
        <dbReference type="ARBA" id="ARBA00023136"/>
    </source>
</evidence>
<dbReference type="PROSITE" id="PS51257">
    <property type="entry name" value="PROKAR_LIPOPROTEIN"/>
    <property type="match status" value="1"/>
</dbReference>
<dbReference type="SUPFAM" id="SSF48452">
    <property type="entry name" value="TPR-like"/>
    <property type="match status" value="1"/>
</dbReference>
<dbReference type="Proteomes" id="UP000293874">
    <property type="component" value="Unassembled WGS sequence"/>
</dbReference>